<feature type="domain" description="N-acetyltransferase" evidence="1">
    <location>
        <begin position="4"/>
        <end position="162"/>
    </location>
</feature>
<reference evidence="2" key="1">
    <citation type="submission" date="2020-08" db="EMBL/GenBank/DDBJ databases">
        <title>Genome public.</title>
        <authorList>
            <person name="Liu C."/>
            <person name="Sun Q."/>
        </authorList>
    </citation>
    <scope>NUCLEOTIDE SEQUENCE</scope>
    <source>
        <strain evidence="2">NSJ-12</strain>
    </source>
</reference>
<dbReference type="Gene3D" id="3.40.630.30">
    <property type="match status" value="2"/>
</dbReference>
<dbReference type="Proteomes" id="UP000655830">
    <property type="component" value="Unassembled WGS sequence"/>
</dbReference>
<dbReference type="PANTHER" id="PTHR37817:SF1">
    <property type="entry name" value="N-ACETYLTRANSFERASE EIS"/>
    <property type="match status" value="1"/>
</dbReference>
<dbReference type="EMBL" id="JACRSY010000014">
    <property type="protein sequence ID" value="MBC8579889.1"/>
    <property type="molecule type" value="Genomic_DNA"/>
</dbReference>
<organism evidence="2 3">
    <name type="scientific">Zhenhengia yiwuensis</name>
    <dbReference type="NCBI Taxonomy" id="2763666"/>
    <lineage>
        <taxon>Bacteria</taxon>
        <taxon>Bacillati</taxon>
        <taxon>Bacillota</taxon>
        <taxon>Clostridia</taxon>
        <taxon>Lachnospirales</taxon>
        <taxon>Lachnospiraceae</taxon>
        <taxon>Zhenhengia</taxon>
    </lineage>
</organism>
<dbReference type="Pfam" id="PF13527">
    <property type="entry name" value="Acetyltransf_9"/>
    <property type="match status" value="1"/>
</dbReference>
<evidence type="ECO:0000313" key="2">
    <source>
        <dbReference type="EMBL" id="MBC8579889.1"/>
    </source>
</evidence>
<dbReference type="RefSeq" id="WP_177671708.1">
    <property type="nucleotide sequence ID" value="NZ_JACRSY010000014.1"/>
</dbReference>
<dbReference type="InterPro" id="IPR036527">
    <property type="entry name" value="SCP2_sterol-bd_dom_sf"/>
</dbReference>
<name>A0A926EGH8_9FIRM</name>
<dbReference type="AlphaFoldDB" id="A0A926EGH8"/>
<protein>
    <submittedName>
        <fullName evidence="2">GNAT family N-acetyltransferase</fullName>
    </submittedName>
</protein>
<proteinExistence type="predicted"/>
<dbReference type="PANTHER" id="PTHR37817">
    <property type="entry name" value="N-ACETYLTRANSFERASE EIS"/>
    <property type="match status" value="1"/>
</dbReference>
<accession>A0A926EGH8</accession>
<keyword evidence="3" id="KW-1185">Reference proteome</keyword>
<dbReference type="GO" id="GO:0034069">
    <property type="term" value="F:aminoglycoside N-acetyltransferase activity"/>
    <property type="evidence" value="ECO:0007669"/>
    <property type="project" value="TreeGrafter"/>
</dbReference>
<dbReference type="InterPro" id="IPR025559">
    <property type="entry name" value="Eis_dom"/>
</dbReference>
<gene>
    <name evidence="2" type="ORF">H8718_10155</name>
</gene>
<dbReference type="InterPro" id="IPR000182">
    <property type="entry name" value="GNAT_dom"/>
</dbReference>
<dbReference type="PROSITE" id="PS51186">
    <property type="entry name" value="GNAT"/>
    <property type="match status" value="1"/>
</dbReference>
<dbReference type="SUPFAM" id="SSF55718">
    <property type="entry name" value="SCP-like"/>
    <property type="match status" value="1"/>
</dbReference>
<dbReference type="Pfam" id="PF13530">
    <property type="entry name" value="SCP2_2"/>
    <property type="match status" value="1"/>
</dbReference>
<dbReference type="Gene3D" id="3.30.1050.10">
    <property type="entry name" value="SCP2 sterol-binding domain"/>
    <property type="match status" value="1"/>
</dbReference>
<dbReference type="InterPro" id="IPR016181">
    <property type="entry name" value="Acyl_CoA_acyltransferase"/>
</dbReference>
<dbReference type="SUPFAM" id="SSF55729">
    <property type="entry name" value="Acyl-CoA N-acyltransferases (Nat)"/>
    <property type="match status" value="1"/>
</dbReference>
<dbReference type="Pfam" id="PF17668">
    <property type="entry name" value="Acetyltransf_17"/>
    <property type="match status" value="1"/>
</dbReference>
<comment type="caution">
    <text evidence="2">The sequence shown here is derived from an EMBL/GenBank/DDBJ whole genome shotgun (WGS) entry which is preliminary data.</text>
</comment>
<sequence length="390" mass="45961">MRLVELNKEKELYEKRFIDLMCYCFKMCTEEDFRLDWLLSTPDRETILGLLDEEVLASCITIPYKTIYIEGKPVSMAGVGGVTTASTYRSGGVCSRLIQEGLKVMYEKGAVFSMLAPFSYEFYQKLGWKWCYNNMQYVFEVDRLKRFKNEGHISYVTAKNEQELKDFYEAYIKQLNGSCIRDDVQWGKRTSKKLDHYTVLYRNDQGQVEGYMIYKIVHEKLQLEVVEMQYTSMKALRSFFNYIYVHNAQVTTVSIEAKEHDLILDVLPNPRCEAKLISYMMGRIVNVVKALECYNFIKEGTFIIQVEDDICEWNNGYFKVTIKANQVEVQQVQEKPDFKIDVRELMQLIIGFKTLKDIDKVEAVEWYQNKEHIMELFKATRSEVALYDYF</sequence>
<dbReference type="InterPro" id="IPR041380">
    <property type="entry name" value="Acetyltransf_17"/>
</dbReference>
<evidence type="ECO:0000259" key="1">
    <source>
        <dbReference type="PROSITE" id="PS51186"/>
    </source>
</evidence>
<dbReference type="InterPro" id="IPR051554">
    <property type="entry name" value="Acetyltransferase_Eis"/>
</dbReference>
<dbReference type="GO" id="GO:0030649">
    <property type="term" value="P:aminoglycoside antibiotic catabolic process"/>
    <property type="evidence" value="ECO:0007669"/>
    <property type="project" value="TreeGrafter"/>
</dbReference>
<evidence type="ECO:0000313" key="3">
    <source>
        <dbReference type="Proteomes" id="UP000655830"/>
    </source>
</evidence>